<dbReference type="Proteomes" id="UP000034846">
    <property type="component" value="Unassembled WGS sequence"/>
</dbReference>
<dbReference type="AlphaFoldDB" id="A0A0G1ZPG1"/>
<evidence type="ECO:0000313" key="2">
    <source>
        <dbReference type="Proteomes" id="UP000034846"/>
    </source>
</evidence>
<reference evidence="1 2" key="1">
    <citation type="journal article" date="2015" name="Nature">
        <title>rRNA introns, odd ribosomes, and small enigmatic genomes across a large radiation of phyla.</title>
        <authorList>
            <person name="Brown C.T."/>
            <person name="Hug L.A."/>
            <person name="Thomas B.C."/>
            <person name="Sharon I."/>
            <person name="Castelle C.J."/>
            <person name="Singh A."/>
            <person name="Wilkins M.J."/>
            <person name="Williams K.H."/>
            <person name="Banfield J.F."/>
        </authorList>
    </citation>
    <scope>NUCLEOTIDE SEQUENCE [LARGE SCALE GENOMIC DNA]</scope>
</reference>
<sequence length="33" mass="3812">MVGQSLIETAEFTIVAHVIVFKTYIWRSESIDK</sequence>
<comment type="caution">
    <text evidence="1">The sequence shown here is derived from an EMBL/GenBank/DDBJ whole genome shotgun (WGS) entry which is preliminary data.</text>
</comment>
<organism evidence="1 2">
    <name type="scientific">Candidatus Uhrbacteria bacterium GW2011_GWD2_52_7</name>
    <dbReference type="NCBI Taxonomy" id="1618989"/>
    <lineage>
        <taxon>Bacteria</taxon>
        <taxon>Candidatus Uhriibacteriota</taxon>
    </lineage>
</organism>
<proteinExistence type="predicted"/>
<dbReference type="EMBL" id="LCRD01000025">
    <property type="protein sequence ID" value="KKW30037.1"/>
    <property type="molecule type" value="Genomic_DNA"/>
</dbReference>
<protein>
    <submittedName>
        <fullName evidence="1">Uncharacterized protein</fullName>
    </submittedName>
</protein>
<evidence type="ECO:0000313" key="1">
    <source>
        <dbReference type="EMBL" id="KKW30037.1"/>
    </source>
</evidence>
<accession>A0A0G1ZPG1</accession>
<name>A0A0G1ZPG1_9BACT</name>
<gene>
    <name evidence="1" type="ORF">UY72_C0025G0013</name>
</gene>